<evidence type="ECO:0000256" key="3">
    <source>
        <dbReference type="ARBA" id="ARBA00022438"/>
    </source>
</evidence>
<feature type="binding site" evidence="8">
    <location>
        <position position="261"/>
    </location>
    <ligand>
        <name>a divalent metal cation</name>
        <dbReference type="ChEBI" id="CHEBI:60240"/>
        <label>1</label>
    </ligand>
</feature>
<feature type="compositionally biased region" description="Basic and acidic residues" evidence="10">
    <location>
        <begin position="31"/>
        <end position="40"/>
    </location>
</feature>
<dbReference type="HAMAP" id="MF_03175">
    <property type="entry name" value="MetAP_2_euk"/>
    <property type="match status" value="1"/>
</dbReference>
<dbReference type="GO" id="GO:0004239">
    <property type="term" value="F:initiator methionyl aminopeptidase activity"/>
    <property type="evidence" value="ECO:0007669"/>
    <property type="project" value="UniProtKB-UniRule"/>
</dbReference>
<dbReference type="GO" id="GO:0005737">
    <property type="term" value="C:cytoplasm"/>
    <property type="evidence" value="ECO:0007669"/>
    <property type="project" value="UniProtKB-SubCell"/>
</dbReference>
<dbReference type="GO" id="GO:0006508">
    <property type="term" value="P:proteolysis"/>
    <property type="evidence" value="ECO:0007669"/>
    <property type="project" value="UniProtKB-KW"/>
</dbReference>
<dbReference type="InterPro" id="IPR001714">
    <property type="entry name" value="Pept_M24_MAP"/>
</dbReference>
<accession>A0A0D2B3V8</accession>
<evidence type="ECO:0000256" key="8">
    <source>
        <dbReference type="HAMAP-Rule" id="MF_03175"/>
    </source>
</evidence>
<evidence type="ECO:0000259" key="11">
    <source>
        <dbReference type="Pfam" id="PF00557"/>
    </source>
</evidence>
<dbReference type="HOGENOM" id="CLU_015857_7_1_1"/>
<dbReference type="VEuPathDB" id="FungiDB:PV08_08553"/>
<comment type="cofactor">
    <cofactor evidence="8">
        <name>Co(2+)</name>
        <dbReference type="ChEBI" id="CHEBI:48828"/>
    </cofactor>
    <cofactor evidence="8">
        <name>Zn(2+)</name>
        <dbReference type="ChEBI" id="CHEBI:29105"/>
    </cofactor>
    <cofactor evidence="8">
        <name>Mn(2+)</name>
        <dbReference type="ChEBI" id="CHEBI:29035"/>
    </cofactor>
    <cofactor evidence="8">
        <name>Fe(2+)</name>
        <dbReference type="ChEBI" id="CHEBI:29033"/>
    </cofactor>
    <text evidence="8">Binds 2 divalent metal cations per subunit. Has a high-affinity and a low affinity metal-binding site. The true nature of the physiological cofactor is under debate. The enzyme is active with cobalt, zinc, manganese or divalent iron ions. Most likely, methionine aminopeptidases function as mononuclear Fe(2+)-metalloproteases under physiological conditions, and the catalytically relevant metal-binding site has been assigned to the histidine-containing high-affinity site.</text>
</comment>
<dbReference type="PANTHER" id="PTHR45777:SF1">
    <property type="entry name" value="METHIONINE AMINOPEPTIDASE 2-2"/>
    <property type="match status" value="1"/>
</dbReference>
<dbReference type="NCBIfam" id="TIGR00501">
    <property type="entry name" value="met_pdase_II"/>
    <property type="match status" value="1"/>
</dbReference>
<dbReference type="Proteomes" id="UP000053328">
    <property type="component" value="Unassembled WGS sequence"/>
</dbReference>
<dbReference type="PRINTS" id="PR00599">
    <property type="entry name" value="MAPEPTIDASE"/>
</dbReference>
<dbReference type="Pfam" id="PF00557">
    <property type="entry name" value="Peptidase_M24"/>
    <property type="match status" value="1"/>
</dbReference>
<dbReference type="OrthoDB" id="7848262at2759"/>
<evidence type="ECO:0000313" key="12">
    <source>
        <dbReference type="EMBL" id="KIW13365.1"/>
    </source>
</evidence>
<evidence type="ECO:0000256" key="4">
    <source>
        <dbReference type="ARBA" id="ARBA00022490"/>
    </source>
</evidence>
<feature type="binding site" evidence="8">
    <location>
        <position position="338"/>
    </location>
    <ligand>
        <name>substrate</name>
    </ligand>
</feature>
<dbReference type="PANTHER" id="PTHR45777">
    <property type="entry name" value="METHIONINE AMINOPEPTIDASE 2"/>
    <property type="match status" value="1"/>
</dbReference>
<reference evidence="12 13" key="1">
    <citation type="submission" date="2015-01" db="EMBL/GenBank/DDBJ databases">
        <title>The Genome Sequence of Exophiala spinifera CBS89968.</title>
        <authorList>
            <consortium name="The Broad Institute Genomics Platform"/>
            <person name="Cuomo C."/>
            <person name="de Hoog S."/>
            <person name="Gorbushina A."/>
            <person name="Stielow B."/>
            <person name="Teixiera M."/>
            <person name="Abouelleil A."/>
            <person name="Chapman S.B."/>
            <person name="Priest M."/>
            <person name="Young S.K."/>
            <person name="Wortman J."/>
            <person name="Nusbaum C."/>
            <person name="Birren B."/>
        </authorList>
    </citation>
    <scope>NUCLEOTIDE SEQUENCE [LARGE SCALE GENOMIC DNA]</scope>
    <source>
        <strain evidence="12 13">CBS 89968</strain>
    </source>
</reference>
<comment type="function">
    <text evidence="8 9">Cotranslationally removes the N-terminal methionine from nascent proteins. The N-terminal methionine is often cleaved when the second residue in the primary sequence is small and uncharged (Met-Ala-, Cys, Gly, Pro, Ser, Thr, or Val).</text>
</comment>
<protein>
    <recommendedName>
        <fullName evidence="8">Methionine aminopeptidase 2</fullName>
        <shortName evidence="8">MAP 2</shortName>
        <shortName evidence="8">MetAP 2</shortName>
        <ecNumber evidence="8">3.4.11.18</ecNumber>
    </recommendedName>
    <alternativeName>
        <fullName evidence="8">Peptidase M</fullName>
    </alternativeName>
</protein>
<dbReference type="RefSeq" id="XP_016233581.1">
    <property type="nucleotide sequence ID" value="XM_016382878.1"/>
</dbReference>
<keyword evidence="5 8" id="KW-0645">Protease</keyword>
<comment type="catalytic activity">
    <reaction evidence="1 8 9">
        <text>Release of N-terminal amino acids, preferentially methionine, from peptides and arylamides.</text>
        <dbReference type="EC" id="3.4.11.18"/>
    </reaction>
</comment>
<feature type="compositionally biased region" description="Acidic residues" evidence="10">
    <location>
        <begin position="48"/>
        <end position="59"/>
    </location>
</feature>
<name>A0A0D2B3V8_9EURO</name>
<dbReference type="InterPro" id="IPR036005">
    <property type="entry name" value="Creatinase/aminopeptidase-like"/>
</dbReference>
<evidence type="ECO:0000256" key="7">
    <source>
        <dbReference type="ARBA" id="ARBA00022801"/>
    </source>
</evidence>
<comment type="subcellular location">
    <subcellularLocation>
        <location evidence="8">Cytoplasm</location>
    </subcellularLocation>
</comment>
<feature type="binding site" evidence="8">
    <location>
        <position position="363"/>
    </location>
    <ligand>
        <name>a divalent metal cation</name>
        <dbReference type="ChEBI" id="CHEBI:60240"/>
        <label>2</label>
        <note>catalytic</note>
    </ligand>
</feature>
<evidence type="ECO:0000256" key="2">
    <source>
        <dbReference type="ARBA" id="ARBA00001954"/>
    </source>
</evidence>
<keyword evidence="6 8" id="KW-0479">Metal-binding</keyword>
<dbReference type="GeneID" id="27335636"/>
<dbReference type="EC" id="3.4.11.18" evidence="8"/>
<feature type="binding site" evidence="8">
    <location>
        <position position="459"/>
    </location>
    <ligand>
        <name>a divalent metal cation</name>
        <dbReference type="ChEBI" id="CHEBI:60240"/>
        <label>2</label>
        <note>catalytic</note>
    </ligand>
</feature>
<dbReference type="EMBL" id="KN847497">
    <property type="protein sequence ID" value="KIW13365.1"/>
    <property type="molecule type" value="Genomic_DNA"/>
</dbReference>
<organism evidence="12 13">
    <name type="scientific">Exophiala spinifera</name>
    <dbReference type="NCBI Taxonomy" id="91928"/>
    <lineage>
        <taxon>Eukaryota</taxon>
        <taxon>Fungi</taxon>
        <taxon>Dikarya</taxon>
        <taxon>Ascomycota</taxon>
        <taxon>Pezizomycotina</taxon>
        <taxon>Eurotiomycetes</taxon>
        <taxon>Chaetothyriomycetidae</taxon>
        <taxon>Chaetothyriales</taxon>
        <taxon>Herpotrichiellaceae</taxon>
        <taxon>Exophiala</taxon>
    </lineage>
</organism>
<dbReference type="Gene3D" id="1.10.10.10">
    <property type="entry name" value="Winged helix-like DNA-binding domain superfamily/Winged helix DNA-binding domain"/>
    <property type="match status" value="1"/>
</dbReference>
<dbReference type="GO" id="GO:0046872">
    <property type="term" value="F:metal ion binding"/>
    <property type="evidence" value="ECO:0007669"/>
    <property type="project" value="UniProtKB-UniRule"/>
</dbReference>
<evidence type="ECO:0000256" key="5">
    <source>
        <dbReference type="ARBA" id="ARBA00022670"/>
    </source>
</evidence>
<keyword evidence="4 8" id="KW-0963">Cytoplasm</keyword>
<keyword evidence="3 8" id="KW-0031">Aminopeptidase</keyword>
<evidence type="ECO:0000256" key="10">
    <source>
        <dbReference type="SAM" id="MobiDB-lite"/>
    </source>
</evidence>
<keyword evidence="13" id="KW-1185">Reference proteome</keyword>
<evidence type="ECO:0000256" key="6">
    <source>
        <dbReference type="ARBA" id="ARBA00022723"/>
    </source>
</evidence>
<comment type="similarity">
    <text evidence="8">Belongs to the peptidase M24A family. Methionine aminopeptidase eukaryotic type 2 subfamily.</text>
</comment>
<keyword evidence="7 8" id="KW-0378">Hydrolase</keyword>
<dbReference type="InterPro" id="IPR002468">
    <property type="entry name" value="Pept_M24A_MAP2"/>
</dbReference>
<evidence type="ECO:0000313" key="13">
    <source>
        <dbReference type="Proteomes" id="UP000053328"/>
    </source>
</evidence>
<dbReference type="InterPro" id="IPR000994">
    <property type="entry name" value="Pept_M24"/>
</dbReference>
<dbReference type="InterPro" id="IPR050247">
    <property type="entry name" value="Met_Aminopeptidase_Type2"/>
</dbReference>
<dbReference type="InterPro" id="IPR036388">
    <property type="entry name" value="WH-like_DNA-bd_sf"/>
</dbReference>
<dbReference type="SUPFAM" id="SSF46785">
    <property type="entry name" value="Winged helix' DNA-binding domain"/>
    <property type="match status" value="1"/>
</dbReference>
<dbReference type="SUPFAM" id="SSF55920">
    <property type="entry name" value="Creatinase/aminopeptidase"/>
    <property type="match status" value="1"/>
</dbReference>
<feature type="binding site" evidence="8">
    <location>
        <position position="229"/>
    </location>
    <ligand>
        <name>substrate</name>
    </ligand>
</feature>
<dbReference type="STRING" id="91928.A0A0D2B3V8"/>
<feature type="binding site" evidence="8">
    <location>
        <position position="459"/>
    </location>
    <ligand>
        <name>a divalent metal cation</name>
        <dbReference type="ChEBI" id="CHEBI:60240"/>
        <label>1</label>
    </ligand>
</feature>
<gene>
    <name evidence="12" type="ORF">PV08_08553</name>
</gene>
<proteinExistence type="inferred from homology"/>
<feature type="region of interest" description="Disordered" evidence="10">
    <location>
        <begin position="1"/>
        <end position="116"/>
    </location>
</feature>
<evidence type="ECO:0000256" key="9">
    <source>
        <dbReference type="RuleBase" id="RU003653"/>
    </source>
</evidence>
<dbReference type="GO" id="GO:0070006">
    <property type="term" value="F:metalloaminopeptidase activity"/>
    <property type="evidence" value="ECO:0007669"/>
    <property type="project" value="UniProtKB-UniRule"/>
</dbReference>
<feature type="binding site" evidence="8">
    <location>
        <position position="261"/>
    </location>
    <ligand>
        <name>a divalent metal cation</name>
        <dbReference type="ChEBI" id="CHEBI:60240"/>
        <label>2</label>
        <note>catalytic</note>
    </ligand>
</feature>
<evidence type="ECO:0000256" key="1">
    <source>
        <dbReference type="ARBA" id="ARBA00000294"/>
    </source>
</evidence>
<feature type="binding site" evidence="8">
    <location>
        <position position="330"/>
    </location>
    <ligand>
        <name>a divalent metal cation</name>
        <dbReference type="ChEBI" id="CHEBI:60240"/>
        <label>2</label>
        <note>catalytic</note>
    </ligand>
</feature>
<dbReference type="AlphaFoldDB" id="A0A0D2B3V8"/>
<feature type="compositionally biased region" description="Basic residues" evidence="10">
    <location>
        <begin position="83"/>
        <end position="96"/>
    </location>
</feature>
<dbReference type="CDD" id="cd01088">
    <property type="entry name" value="MetAP2"/>
    <property type="match status" value="1"/>
</dbReference>
<comment type="cofactor">
    <cofactor evidence="2">
        <name>Fe(2+)</name>
        <dbReference type="ChEBI" id="CHEBI:29033"/>
    </cofactor>
</comment>
<dbReference type="InterPro" id="IPR036390">
    <property type="entry name" value="WH_DNA-bd_sf"/>
</dbReference>
<feature type="binding site" evidence="8">
    <location>
        <position position="250"/>
    </location>
    <ligand>
        <name>a divalent metal cation</name>
        <dbReference type="ChEBI" id="CHEBI:60240"/>
        <label>1</label>
    </ligand>
</feature>
<feature type="domain" description="Peptidase M24" evidence="11">
    <location>
        <begin position="160"/>
        <end position="380"/>
    </location>
</feature>
<sequence>MGSKTPQNGDHGGYGEANSPVETNRAGGEPRGTHTSRDGDGCLGDAGGEGDSDDDDDGADKETSLATLEPPSSIVGATTDAPKKRKKPKLKKKKKNKAPEGAASLHLKQSSPPRIPLSDLFPNGDYAEGEVQLYTRGPKAAAEARYDDLRRSHDAVFLHNYRKAAEAHRQTRQWLQDTVKPGDKLMDVANGIDDSVRALLGHAGLEPGDGLKAGMGFPTGLCLNNQVAHYTPNPGQKDVVIQQKDVLTVDFGVHINGWIVDSAFTMSFDPVYDNLLAAVKDATNTGVKTAGIDVRICDVSAAIQEAMECYEVEISGKTYPIKPIRNLSAHNIGHYHIHGGKSIPFVKNSDTTKMEENEVFAIETFGTTGRGYIYDDAGIYGYGLKEDAPLKVSLPLASARRLHKTIRENFGTLVFCRRYIERLGVDRYLAGMNSLISHGIVESYEPLRDIPGSYSAQFEHTLILHETHKEILSRGDDY</sequence>
<dbReference type="Gene3D" id="3.90.230.10">
    <property type="entry name" value="Creatinase/methionine aminopeptidase superfamily"/>
    <property type="match status" value="1"/>
</dbReference>